<organism evidence="2 3">
    <name type="scientific">Streptomyces albospinus</name>
    <dbReference type="NCBI Taxonomy" id="285515"/>
    <lineage>
        <taxon>Bacteria</taxon>
        <taxon>Bacillati</taxon>
        <taxon>Actinomycetota</taxon>
        <taxon>Actinomycetes</taxon>
        <taxon>Kitasatosporales</taxon>
        <taxon>Streptomycetaceae</taxon>
        <taxon>Streptomyces</taxon>
    </lineage>
</organism>
<protein>
    <submittedName>
        <fullName evidence="2">Uncharacterized protein</fullName>
    </submittedName>
</protein>
<name>A0ABQ2VPG0_9ACTN</name>
<comment type="caution">
    <text evidence="2">The sequence shown here is derived from an EMBL/GenBank/DDBJ whole genome shotgun (WGS) entry which is preliminary data.</text>
</comment>
<sequence>MRVTPSLERRVVYESRPCRFRCGLSVIVGQRVGGLPVQGFRYAVEIIEKGGQALLRNRADHALFDGVHGGLASFQAFAALCGEVGRAGAAVVGGGGPGDQASSRPLWTTFMDCPLTAAMMRAVRMTRGGKEYQRGAAARLQVSKWEIAPLGVSRRPNGDRGRSLGCPENANIPIYELSTFDSLMPGKVNRSGVRSAHGVGVHGRSHAVMVLLAPGRQTGREARDRSDRVFPQQ</sequence>
<accession>A0ABQ2VPG0</accession>
<feature type="compositionally biased region" description="Basic and acidic residues" evidence="1">
    <location>
        <begin position="218"/>
        <end position="233"/>
    </location>
</feature>
<evidence type="ECO:0000313" key="2">
    <source>
        <dbReference type="EMBL" id="GGV04531.1"/>
    </source>
</evidence>
<reference evidence="3" key="1">
    <citation type="journal article" date="2019" name="Int. J. Syst. Evol. Microbiol.">
        <title>The Global Catalogue of Microorganisms (GCM) 10K type strain sequencing project: providing services to taxonomists for standard genome sequencing and annotation.</title>
        <authorList>
            <consortium name="The Broad Institute Genomics Platform"/>
            <consortium name="The Broad Institute Genome Sequencing Center for Infectious Disease"/>
            <person name="Wu L."/>
            <person name="Ma J."/>
        </authorList>
    </citation>
    <scope>NUCLEOTIDE SEQUENCE [LARGE SCALE GENOMIC DNA]</scope>
    <source>
        <strain evidence="3">JCM 3399</strain>
    </source>
</reference>
<dbReference type="Proteomes" id="UP000654471">
    <property type="component" value="Unassembled WGS sequence"/>
</dbReference>
<feature type="region of interest" description="Disordered" evidence="1">
    <location>
        <begin position="213"/>
        <end position="233"/>
    </location>
</feature>
<keyword evidence="3" id="KW-1185">Reference proteome</keyword>
<evidence type="ECO:0000313" key="3">
    <source>
        <dbReference type="Proteomes" id="UP000654471"/>
    </source>
</evidence>
<evidence type="ECO:0000256" key="1">
    <source>
        <dbReference type="SAM" id="MobiDB-lite"/>
    </source>
</evidence>
<gene>
    <name evidence="2" type="ORF">GCM10010211_84580</name>
</gene>
<dbReference type="EMBL" id="BMRP01000098">
    <property type="protein sequence ID" value="GGV04531.1"/>
    <property type="molecule type" value="Genomic_DNA"/>
</dbReference>
<proteinExistence type="predicted"/>